<sequence length="396" mass="43092">MGGGASVPDGAAGVHLVADRMSEAIGRITATTIESIVDELPSYRRVPAHDLERSIAQNLKTALAALESGRVAAERDFLAAAAVVPARVEEGVSIEDVIRAYRMSISVIENEFVTVATGLALPASVVLAGHRILWAVSDRYTASIVAAFRQADLSKAVREHQRRMDFVGDVIAGTVDEPTLRLRATSLGLDPAATYHPVRIRVLDDGDAESMQYELRNPQVVSGLVVPHGADAFGLVSHAPRSMTVPSVVALGPAATLADMPAASEVADRVFDSAWVHRRPGVYQFVDLTWRTVVRWDDVGVALARRYIDPCVAHGEFGQILLDTVRAYLEDDRRSIPTARKLSIHPNTLRYRIQRFEQIASCSLDATATIVELAWLFEAVAWRTGSPDSEESREQP</sequence>
<dbReference type="AlphaFoldDB" id="M2XX61"/>
<keyword evidence="4" id="KW-1185">Reference proteome</keyword>
<accession>M2XX61</accession>
<feature type="domain" description="RsbT co-antagonist protein RsbRD N-terminal" evidence="2">
    <location>
        <begin position="27"/>
        <end position="163"/>
    </location>
</feature>
<dbReference type="InterPro" id="IPR025751">
    <property type="entry name" value="RsbRD_N_dom"/>
</dbReference>
<protein>
    <submittedName>
        <fullName evidence="3">Uncharacterized protein</fullName>
    </submittedName>
</protein>
<gene>
    <name evidence="3" type="ORF">G352_09127</name>
</gene>
<evidence type="ECO:0000313" key="3">
    <source>
        <dbReference type="EMBL" id="EME65561.1"/>
    </source>
</evidence>
<dbReference type="PANTHER" id="PTHR33744">
    <property type="entry name" value="CARBOHYDRATE DIACID REGULATOR"/>
    <property type="match status" value="1"/>
</dbReference>
<organism evidence="3 4">
    <name type="scientific">Rhodococcus ruber BKS 20-38</name>
    <dbReference type="NCBI Taxonomy" id="1278076"/>
    <lineage>
        <taxon>Bacteria</taxon>
        <taxon>Bacillati</taxon>
        <taxon>Actinomycetota</taxon>
        <taxon>Actinomycetes</taxon>
        <taxon>Mycobacteriales</taxon>
        <taxon>Nocardiaceae</taxon>
        <taxon>Rhodococcus</taxon>
    </lineage>
</organism>
<evidence type="ECO:0000259" key="2">
    <source>
        <dbReference type="Pfam" id="PF14361"/>
    </source>
</evidence>
<evidence type="ECO:0000313" key="4">
    <source>
        <dbReference type="Proteomes" id="UP000011731"/>
    </source>
</evidence>
<reference evidence="3 4" key="1">
    <citation type="journal article" date="2013" name="Genome Announc.">
        <title>Draft Genome Sequence of Rhodococcus ruber Strain BKS 20-38.</title>
        <authorList>
            <person name="Bala M."/>
            <person name="Kumar S."/>
            <person name="Raghava G.P."/>
            <person name="Mayilraj S."/>
        </authorList>
    </citation>
    <scope>NUCLEOTIDE SEQUENCE [LARGE SCALE GENOMIC DNA]</scope>
    <source>
        <strain evidence="3 4">BKS 20-38</strain>
    </source>
</reference>
<dbReference type="PATRIC" id="fig|1278076.4.peg.1903"/>
<name>M2XX61_9NOCA</name>
<dbReference type="InterPro" id="IPR025736">
    <property type="entry name" value="PucR_C-HTH_dom"/>
</dbReference>
<dbReference type="InterPro" id="IPR042070">
    <property type="entry name" value="PucR_C-HTH_sf"/>
</dbReference>
<dbReference type="EMBL" id="AOEX01000031">
    <property type="protein sequence ID" value="EME65561.1"/>
    <property type="molecule type" value="Genomic_DNA"/>
</dbReference>
<dbReference type="Proteomes" id="UP000011731">
    <property type="component" value="Unassembled WGS sequence"/>
</dbReference>
<dbReference type="Gene3D" id="1.10.10.2840">
    <property type="entry name" value="PucR C-terminal helix-turn-helix domain"/>
    <property type="match status" value="1"/>
</dbReference>
<dbReference type="InterPro" id="IPR051448">
    <property type="entry name" value="CdaR-like_regulators"/>
</dbReference>
<comment type="caution">
    <text evidence="3">The sequence shown here is derived from an EMBL/GenBank/DDBJ whole genome shotgun (WGS) entry which is preliminary data.</text>
</comment>
<evidence type="ECO:0000259" key="1">
    <source>
        <dbReference type="Pfam" id="PF13556"/>
    </source>
</evidence>
<proteinExistence type="predicted"/>
<dbReference type="Pfam" id="PF14361">
    <property type="entry name" value="RsbRD_N"/>
    <property type="match status" value="1"/>
</dbReference>
<dbReference type="Pfam" id="PF13556">
    <property type="entry name" value="HTH_30"/>
    <property type="match status" value="1"/>
</dbReference>
<feature type="domain" description="PucR C-terminal helix-turn-helix" evidence="1">
    <location>
        <begin position="321"/>
        <end position="377"/>
    </location>
</feature>